<proteinExistence type="predicted"/>
<dbReference type="OMA" id="YICKQIC"/>
<comment type="caution">
    <text evidence="1">The sequence shown here is derived from an EMBL/GenBank/DDBJ whole genome shotgun (WGS) entry which is preliminary data.</text>
</comment>
<evidence type="ECO:0000313" key="2">
    <source>
        <dbReference type="Proteomes" id="UP000683925"/>
    </source>
</evidence>
<reference evidence="1" key="1">
    <citation type="submission" date="2021-01" db="EMBL/GenBank/DDBJ databases">
        <authorList>
            <consortium name="Genoscope - CEA"/>
            <person name="William W."/>
        </authorList>
    </citation>
    <scope>NUCLEOTIDE SEQUENCE</scope>
</reference>
<organism evidence="1 2">
    <name type="scientific">Paramecium octaurelia</name>
    <dbReference type="NCBI Taxonomy" id="43137"/>
    <lineage>
        <taxon>Eukaryota</taxon>
        <taxon>Sar</taxon>
        <taxon>Alveolata</taxon>
        <taxon>Ciliophora</taxon>
        <taxon>Intramacronucleata</taxon>
        <taxon>Oligohymenophorea</taxon>
        <taxon>Peniculida</taxon>
        <taxon>Parameciidae</taxon>
        <taxon>Paramecium</taxon>
    </lineage>
</organism>
<evidence type="ECO:0000313" key="1">
    <source>
        <dbReference type="EMBL" id="CAD8152885.1"/>
    </source>
</evidence>
<name>A0A8S1TI67_PAROT</name>
<accession>A0A8S1TI67</accession>
<dbReference type="AlphaFoldDB" id="A0A8S1TI67"/>
<dbReference type="OrthoDB" id="536399at2759"/>
<dbReference type="EMBL" id="CAJJDP010000027">
    <property type="protein sequence ID" value="CAD8152885.1"/>
    <property type="molecule type" value="Genomic_DNA"/>
</dbReference>
<protein>
    <submittedName>
        <fullName evidence="1">Uncharacterized protein</fullName>
    </submittedName>
</protein>
<sequence>MFKIRFLGNFFSGSKDKQGVSCEQETNQNHNINGNTSKCMKQLEQKFQQSQNEIEYNCSEKDKFSRISSFIWNKILPNGDKQKKKCYESCLLQNENGQELNINNLCEHFLQSKDICQEQQKQCNQEVQVLLDCGHTVISKCCEREELQKSYICKQICMKIRSCGHSFNKCQNYCFQQECSPCMYRENIKKVEFCYQKDGILLSNTLCKECQNKNKNPKTQPIQNNPLKIKLKCGHTVQTTQDKQESILQSFKCQEKCTKKRLCQHDQACDNLCYQECTPCREIIEEVLPCGHIAKFQCFNAKQELQNYICHKPCNKKRPCHQLDPCLENSGNHIRTQCQKIVKKQLKCAQNGVDICSNKGNQCKEMCTRLQQCQHLCLKYCWEECSPCEQKNQKDFESYIFRSKVQ</sequence>
<gene>
    <name evidence="1" type="ORF">POCTA_138.1.T0270088</name>
</gene>
<keyword evidence="2" id="KW-1185">Reference proteome</keyword>
<dbReference type="Proteomes" id="UP000683925">
    <property type="component" value="Unassembled WGS sequence"/>
</dbReference>